<keyword evidence="3" id="KW-0804">Transcription</keyword>
<evidence type="ECO:0000259" key="4">
    <source>
        <dbReference type="PROSITE" id="PS50995"/>
    </source>
</evidence>
<evidence type="ECO:0000313" key="5">
    <source>
        <dbReference type="EMBL" id="GIH93960.1"/>
    </source>
</evidence>
<dbReference type="PRINTS" id="PR00598">
    <property type="entry name" value="HTHMARR"/>
</dbReference>
<keyword evidence="6" id="KW-1185">Reference proteome</keyword>
<dbReference type="GO" id="GO:0006950">
    <property type="term" value="P:response to stress"/>
    <property type="evidence" value="ECO:0007669"/>
    <property type="project" value="TreeGrafter"/>
</dbReference>
<evidence type="ECO:0000256" key="1">
    <source>
        <dbReference type="ARBA" id="ARBA00023015"/>
    </source>
</evidence>
<comment type="caution">
    <text evidence="5">The sequence shown here is derived from an EMBL/GenBank/DDBJ whole genome shotgun (WGS) entry which is preliminary data.</text>
</comment>
<dbReference type="PROSITE" id="PS50995">
    <property type="entry name" value="HTH_MARR_2"/>
    <property type="match status" value="1"/>
</dbReference>
<sequence>MNVTGEVVALMGEVAARYNRRYEEAAARHRLTALQAKMLVLVAAESLPMRRIARLFNCDPSNVTGIVDRLEGRGLLRREPDPADRRVKNITLTPDGRRAVAELRRSLGFAAAPLSALEESERIQLRDLLKKVLAADETADDATGEAVEGAGPLTR</sequence>
<dbReference type="PANTHER" id="PTHR33164:SF99">
    <property type="entry name" value="MARR FAMILY REGULATORY PROTEIN"/>
    <property type="match status" value="1"/>
</dbReference>
<accession>A0A8J3SJ18</accession>
<keyword evidence="2" id="KW-0238">DNA-binding</keyword>
<evidence type="ECO:0000256" key="2">
    <source>
        <dbReference type="ARBA" id="ARBA00023125"/>
    </source>
</evidence>
<dbReference type="Pfam" id="PF01047">
    <property type="entry name" value="MarR"/>
    <property type="match status" value="1"/>
</dbReference>
<keyword evidence="1" id="KW-0805">Transcription regulation</keyword>
<feature type="domain" description="HTH marR-type" evidence="4">
    <location>
        <begin position="4"/>
        <end position="134"/>
    </location>
</feature>
<organism evidence="5 6">
    <name type="scientific">Planobispora siamensis</name>
    <dbReference type="NCBI Taxonomy" id="936338"/>
    <lineage>
        <taxon>Bacteria</taxon>
        <taxon>Bacillati</taxon>
        <taxon>Actinomycetota</taxon>
        <taxon>Actinomycetes</taxon>
        <taxon>Streptosporangiales</taxon>
        <taxon>Streptosporangiaceae</taxon>
        <taxon>Planobispora</taxon>
    </lineage>
</organism>
<dbReference type="SUPFAM" id="SSF46785">
    <property type="entry name" value="Winged helix' DNA-binding domain"/>
    <property type="match status" value="1"/>
</dbReference>
<dbReference type="RefSeq" id="WP_204066099.1">
    <property type="nucleotide sequence ID" value="NZ_BOOJ01000036.1"/>
</dbReference>
<dbReference type="EMBL" id="BOOJ01000036">
    <property type="protein sequence ID" value="GIH93960.1"/>
    <property type="molecule type" value="Genomic_DNA"/>
</dbReference>
<dbReference type="InterPro" id="IPR039422">
    <property type="entry name" value="MarR/SlyA-like"/>
</dbReference>
<dbReference type="AlphaFoldDB" id="A0A8J3SJ18"/>
<protein>
    <submittedName>
        <fullName evidence="5">MarR family transcriptional regulator</fullName>
    </submittedName>
</protein>
<evidence type="ECO:0000313" key="6">
    <source>
        <dbReference type="Proteomes" id="UP000619788"/>
    </source>
</evidence>
<name>A0A8J3SJ18_9ACTN</name>
<evidence type="ECO:0000256" key="3">
    <source>
        <dbReference type="ARBA" id="ARBA00023163"/>
    </source>
</evidence>
<dbReference type="SMART" id="SM00347">
    <property type="entry name" value="HTH_MARR"/>
    <property type="match status" value="1"/>
</dbReference>
<dbReference type="InterPro" id="IPR036388">
    <property type="entry name" value="WH-like_DNA-bd_sf"/>
</dbReference>
<dbReference type="PROSITE" id="PS01117">
    <property type="entry name" value="HTH_MARR_1"/>
    <property type="match status" value="1"/>
</dbReference>
<dbReference type="InterPro" id="IPR036390">
    <property type="entry name" value="WH_DNA-bd_sf"/>
</dbReference>
<dbReference type="GO" id="GO:0003700">
    <property type="term" value="F:DNA-binding transcription factor activity"/>
    <property type="evidence" value="ECO:0007669"/>
    <property type="project" value="InterPro"/>
</dbReference>
<dbReference type="Proteomes" id="UP000619788">
    <property type="component" value="Unassembled WGS sequence"/>
</dbReference>
<dbReference type="Gene3D" id="1.10.10.10">
    <property type="entry name" value="Winged helix-like DNA-binding domain superfamily/Winged helix DNA-binding domain"/>
    <property type="match status" value="1"/>
</dbReference>
<dbReference type="InterPro" id="IPR023187">
    <property type="entry name" value="Tscrpt_reg_MarR-type_CS"/>
</dbReference>
<proteinExistence type="predicted"/>
<dbReference type="InterPro" id="IPR000835">
    <property type="entry name" value="HTH_MarR-typ"/>
</dbReference>
<dbReference type="GO" id="GO:0003677">
    <property type="term" value="F:DNA binding"/>
    <property type="evidence" value="ECO:0007669"/>
    <property type="project" value="UniProtKB-KW"/>
</dbReference>
<dbReference type="PANTHER" id="PTHR33164">
    <property type="entry name" value="TRANSCRIPTIONAL REGULATOR, MARR FAMILY"/>
    <property type="match status" value="1"/>
</dbReference>
<reference evidence="5 6" key="1">
    <citation type="submission" date="2021-01" db="EMBL/GenBank/DDBJ databases">
        <title>Whole genome shotgun sequence of Planobispora siamensis NBRC 107568.</title>
        <authorList>
            <person name="Komaki H."/>
            <person name="Tamura T."/>
        </authorList>
    </citation>
    <scope>NUCLEOTIDE SEQUENCE [LARGE SCALE GENOMIC DNA]</scope>
    <source>
        <strain evidence="5 6">NBRC 107568</strain>
    </source>
</reference>
<gene>
    <name evidence="5" type="ORF">Psi01_45900</name>
</gene>